<dbReference type="InterPro" id="IPR017932">
    <property type="entry name" value="GATase_2_dom"/>
</dbReference>
<evidence type="ECO:0000256" key="8">
    <source>
        <dbReference type="ARBA" id="ARBA00022723"/>
    </source>
</evidence>
<dbReference type="InterPro" id="IPR006982">
    <property type="entry name" value="Glu_synth_centr_N"/>
</dbReference>
<evidence type="ECO:0000313" key="19">
    <source>
        <dbReference type="EMBL" id="QEU95004.1"/>
    </source>
</evidence>
<gene>
    <name evidence="19" type="ORF">CP970_32570</name>
</gene>
<dbReference type="GO" id="GO:0019676">
    <property type="term" value="P:ammonia assimilation cycle"/>
    <property type="evidence" value="ECO:0007669"/>
    <property type="project" value="TreeGrafter"/>
</dbReference>
<evidence type="ECO:0000256" key="14">
    <source>
        <dbReference type="ARBA" id="ARBA00023164"/>
    </source>
</evidence>
<dbReference type="EC" id="1.4.1.13" evidence="19"/>
<dbReference type="SUPFAM" id="SSF51395">
    <property type="entry name" value="FMN-linked oxidoreductases"/>
    <property type="match status" value="1"/>
</dbReference>
<keyword evidence="6" id="KW-0285">Flavoprotein</keyword>
<evidence type="ECO:0000256" key="7">
    <source>
        <dbReference type="ARBA" id="ARBA00022643"/>
    </source>
</evidence>
<keyword evidence="7" id="KW-0288">FMN</keyword>
<feature type="region of interest" description="Disordered" evidence="17">
    <location>
        <begin position="1"/>
        <end position="22"/>
    </location>
</feature>
<dbReference type="PANTHER" id="PTHR11938">
    <property type="entry name" value="FAD NADPH DEHYDROGENASE/OXIDOREDUCTASE"/>
    <property type="match status" value="1"/>
</dbReference>
<comment type="cofactor">
    <cofactor evidence="3">
        <name>FAD</name>
        <dbReference type="ChEBI" id="CHEBI:57692"/>
    </cofactor>
</comment>
<keyword evidence="12" id="KW-0408">Iron</keyword>
<evidence type="ECO:0000256" key="3">
    <source>
        <dbReference type="ARBA" id="ARBA00001974"/>
    </source>
</evidence>
<evidence type="ECO:0000256" key="11">
    <source>
        <dbReference type="ARBA" id="ARBA00023002"/>
    </source>
</evidence>
<protein>
    <submittedName>
        <fullName evidence="19">Glutamate synthase large subunit</fullName>
        <ecNumber evidence="19">1.4.1.13</ecNumber>
    </submittedName>
</protein>
<dbReference type="Gene3D" id="2.160.20.60">
    <property type="entry name" value="Glutamate synthase, alpha subunit, C-terminal domain"/>
    <property type="match status" value="1"/>
</dbReference>
<proteinExistence type="inferred from homology"/>
<evidence type="ECO:0000256" key="10">
    <source>
        <dbReference type="ARBA" id="ARBA00022962"/>
    </source>
</evidence>
<evidence type="ECO:0000256" key="15">
    <source>
        <dbReference type="ARBA" id="ARBA00023291"/>
    </source>
</evidence>
<dbReference type="GO" id="GO:0051538">
    <property type="term" value="F:3 iron, 4 sulfur cluster binding"/>
    <property type="evidence" value="ECO:0007669"/>
    <property type="project" value="UniProtKB-KW"/>
</dbReference>
<dbReference type="EMBL" id="CP023699">
    <property type="protein sequence ID" value="QEU95004.1"/>
    <property type="molecule type" value="Genomic_DNA"/>
</dbReference>
<keyword evidence="10" id="KW-0315">Glutamine amidotransferase</keyword>
<dbReference type="Gene3D" id="3.20.20.70">
    <property type="entry name" value="Aldolase class I"/>
    <property type="match status" value="2"/>
</dbReference>
<comment type="similarity">
    <text evidence="4">Belongs to the glutamate synthase family.</text>
</comment>
<evidence type="ECO:0000259" key="18">
    <source>
        <dbReference type="PROSITE" id="PS51278"/>
    </source>
</evidence>
<dbReference type="CDD" id="cd02808">
    <property type="entry name" value="GltS_FMN"/>
    <property type="match status" value="1"/>
</dbReference>
<keyword evidence="15" id="KW-0003">3Fe-4S</keyword>
<dbReference type="PROSITE" id="PS51278">
    <property type="entry name" value="GATASE_TYPE_2"/>
    <property type="match status" value="1"/>
</dbReference>
<dbReference type="CDD" id="cd00713">
    <property type="entry name" value="GltS"/>
    <property type="match status" value="1"/>
</dbReference>
<keyword evidence="8" id="KW-0479">Metal-binding</keyword>
<evidence type="ECO:0000256" key="4">
    <source>
        <dbReference type="ARBA" id="ARBA00009716"/>
    </source>
</evidence>
<keyword evidence="14" id="KW-0314">Glutamate biosynthesis</keyword>
<dbReference type="SUPFAM" id="SSF56235">
    <property type="entry name" value="N-terminal nucleophile aminohydrolases (Ntn hydrolases)"/>
    <property type="match status" value="1"/>
</dbReference>
<reference evidence="19 20" key="1">
    <citation type="submission" date="2017-09" db="EMBL/GenBank/DDBJ databases">
        <authorList>
            <person name="Lee N."/>
            <person name="Cho B.-K."/>
        </authorList>
    </citation>
    <scope>NUCLEOTIDE SEQUENCE [LARGE SCALE GENOMIC DNA]</scope>
    <source>
        <strain evidence="19 20">ATCC 12853</strain>
    </source>
</reference>
<dbReference type="KEGG" id="ska:CP970_32570"/>
<evidence type="ECO:0000256" key="1">
    <source>
        <dbReference type="ARBA" id="ARBA00001917"/>
    </source>
</evidence>
<organism evidence="19 20">
    <name type="scientific">Streptomyces kanamyceticus</name>
    <dbReference type="NCBI Taxonomy" id="1967"/>
    <lineage>
        <taxon>Bacteria</taxon>
        <taxon>Bacillati</taxon>
        <taxon>Actinomycetota</taxon>
        <taxon>Actinomycetes</taxon>
        <taxon>Kitasatosporales</taxon>
        <taxon>Streptomycetaceae</taxon>
        <taxon>Streptomyces</taxon>
    </lineage>
</organism>
<dbReference type="Pfam" id="PF01493">
    <property type="entry name" value="GXGXG"/>
    <property type="match status" value="1"/>
</dbReference>
<dbReference type="RefSeq" id="WP_079043797.1">
    <property type="nucleotide sequence ID" value="NZ_CP023699.1"/>
</dbReference>
<evidence type="ECO:0000256" key="2">
    <source>
        <dbReference type="ARBA" id="ARBA00001927"/>
    </source>
</evidence>
<dbReference type="FunFam" id="3.60.20.10:FF:000001">
    <property type="entry name" value="Glutamate synthase, large subunit"/>
    <property type="match status" value="1"/>
</dbReference>
<dbReference type="InterPro" id="IPR036485">
    <property type="entry name" value="Glu_synth_asu_C_sf"/>
</dbReference>
<dbReference type="InterPro" id="IPR002489">
    <property type="entry name" value="Glu_synth_asu_C"/>
</dbReference>
<dbReference type="Proteomes" id="UP000325529">
    <property type="component" value="Chromosome"/>
</dbReference>
<dbReference type="InterPro" id="IPR050711">
    <property type="entry name" value="ET-N_metabolism_enzyme"/>
</dbReference>
<dbReference type="InterPro" id="IPR002932">
    <property type="entry name" value="Glu_synthdom"/>
</dbReference>
<comment type="cofactor">
    <cofactor evidence="1">
        <name>FMN</name>
        <dbReference type="ChEBI" id="CHEBI:58210"/>
    </cofactor>
</comment>
<dbReference type="InterPro" id="IPR029055">
    <property type="entry name" value="Ntn_hydrolases_N"/>
</dbReference>
<dbReference type="CDD" id="cd00982">
    <property type="entry name" value="gltB_C"/>
    <property type="match status" value="1"/>
</dbReference>
<evidence type="ECO:0000256" key="9">
    <source>
        <dbReference type="ARBA" id="ARBA00022827"/>
    </source>
</evidence>
<evidence type="ECO:0000256" key="17">
    <source>
        <dbReference type="SAM" id="MobiDB-lite"/>
    </source>
</evidence>
<keyword evidence="20" id="KW-1185">Reference proteome</keyword>
<dbReference type="FunFam" id="2.160.20.60:FF:000001">
    <property type="entry name" value="Glutamate synthase, large subunit"/>
    <property type="match status" value="1"/>
</dbReference>
<evidence type="ECO:0000256" key="16">
    <source>
        <dbReference type="ARBA" id="ARBA00029440"/>
    </source>
</evidence>
<sequence>MRTHAWSPMDGRPAPQGMYDPRNEHDACGVGFVATLTGVASHELVEQALTVLRNLEHRGATGSEPDSGDGAGILLQVPDAFLREVAGFHLPDAGAYAVGIAFLPVDTAGTTDAAVSQIETIASEEGLTVLGWRDVPVAPELLGATARSTMPVFRQIFVADGDTTGLDLDRKAFVLRKRAEREAGTYFPSLSSRTIVYKGMLTTGQLEPFFPDLSDRRFATAVALVHSRFSTNTFPSWPLAHPYRFVAHNGEINTVKGNRNWMRARESQLASELFGAERIDRIFPICTPDASDSASFDEVLELLHLGGRSLPHSVLMMIPEAWENHASMEPARRAFYQYHSAMMEPWDGPACVTFTDGTQVGAVLDRNGLRPGRYWVTDDGLVVLGSEVGVLDIDPAKVVRKGRLQPGRMFLVDTAEHRIVEDDEIKAALAAENPYQEWLEAGEIELSDLPEREHIVHTHASVTRRQQTFGYTEEELRVILAPMAKTGGEPLGSMGTDTPIAALSARPRLIFDYFTQLFAQVTNPPLDAIREELVTSLHSSLGPQGNLLDPTAASCRSVTLPFPVIDNDELAKLIHINADGDMPGMKAATLSGLYRVVGGGDALAARIDEICSETDAAIEAGARLIVLSDRHSDAEHAPIPSLLLTAAVHHHLIRTKQRTEVGLLVEAGDVREVHHVALLIGYGAAAVNPYLAMESVEDLVRAGTFLPGIEPEQAIRNLIYALGKGVLKVMSKMGISTVASYRGAQVFEAVGLDASFVERYFSGTTTKIGGAGLDVVAKEVAARHAKAYPASGIPSAHRALDIGGEYQWRREGEPHLFDPDTVFRLQHSTRSRRYDIFKQYTGRVNEQSERLMTLRGLFGFKSADRKPISIDEVEPVAEIVKRFSTGAMSYGSISREAHETLAIAMNQLGGKSNTGEGGEDADRLYDPARRSSIKQVASGRFGVTSEYLVNADDIQIKMAQGAKPGEGGQLPGHKVYPWVAKTRHSTPGVGLISPPPHHDIYSIEDLAQLIHDLKNANPQARIHVKLVSEVGVGTVAAGVSKAHADVVLISGHDGGTGASPLTSLKHAGGPWELGLAETQQTLLLNGLRDRIVVQTDGQLKTGRDVIIAALLGAEEFGFATAPLVVSGCVMMRVCHLDTCPVGIATQNPALRERFSGKAEYIVNFFEFIAEEVRELLAELGFRSIEEAVGHAELLDTEKAVSHWKAQGLDLAPLFHVPALPAGAVRHQITVQDHGLAKALDNELIKLAADALAASSATDAHPVRAQVAIRNINRTVGTMLGHEVTKKFGGAGLPDDTIDITFTGSAGQSFGAFVPRGVTLRLEGDANDYVGKGLSGGRIVVRPDRGADHLAEYSTIAGNTIAYGATGGELFLRGRTGERFCVRNSGATVVSEGVGDHGCEYMTGGHAVVLGETGRNFAAGMSGGVAYVIDLDRDNVNAGNLAAVEPLDESDKQWLHDAVRRHQEETGSTVAEKLLAEWAVSVDRFSKIIPSTYKAVLAAKDAAERAGLSESEITEKMMEAATNG</sequence>
<evidence type="ECO:0000313" key="20">
    <source>
        <dbReference type="Proteomes" id="UP000325529"/>
    </source>
</evidence>
<dbReference type="FunFam" id="3.20.20.70:FF:000031">
    <property type="entry name" value="Glutamate synthase 1 [NADH]"/>
    <property type="match status" value="1"/>
</dbReference>
<dbReference type="GO" id="GO:0006537">
    <property type="term" value="P:glutamate biosynthetic process"/>
    <property type="evidence" value="ECO:0007669"/>
    <property type="project" value="UniProtKB-KW"/>
</dbReference>
<dbReference type="Gene3D" id="3.60.20.10">
    <property type="entry name" value="Glutamine Phosphoribosylpyrophosphate, subunit 1, domain 1"/>
    <property type="match status" value="1"/>
</dbReference>
<evidence type="ECO:0000256" key="5">
    <source>
        <dbReference type="ARBA" id="ARBA00022605"/>
    </source>
</evidence>
<evidence type="ECO:0000256" key="12">
    <source>
        <dbReference type="ARBA" id="ARBA00023004"/>
    </source>
</evidence>
<dbReference type="PANTHER" id="PTHR11938:SF133">
    <property type="entry name" value="GLUTAMATE SYNTHASE (NADH)"/>
    <property type="match status" value="1"/>
</dbReference>
<keyword evidence="5" id="KW-0028">Amino-acid biosynthesis</keyword>
<dbReference type="GO" id="GO:0046872">
    <property type="term" value="F:metal ion binding"/>
    <property type="evidence" value="ECO:0007669"/>
    <property type="project" value="UniProtKB-KW"/>
</dbReference>
<dbReference type="OrthoDB" id="9758182at2"/>
<accession>A0A5J6GKS8</accession>
<dbReference type="Pfam" id="PF01645">
    <property type="entry name" value="Glu_synthase"/>
    <property type="match status" value="1"/>
</dbReference>
<dbReference type="GO" id="GO:0004355">
    <property type="term" value="F:glutamate synthase (NADPH) activity"/>
    <property type="evidence" value="ECO:0007669"/>
    <property type="project" value="UniProtKB-EC"/>
</dbReference>
<dbReference type="FunFam" id="3.20.20.70:FF:000053">
    <property type="entry name" value="Glutamate synthase large subunit"/>
    <property type="match status" value="1"/>
</dbReference>
<keyword evidence="13" id="KW-0411">Iron-sulfur</keyword>
<keyword evidence="9" id="KW-0274">FAD</keyword>
<dbReference type="NCBIfam" id="NF008730">
    <property type="entry name" value="PRK11750.1"/>
    <property type="match status" value="1"/>
</dbReference>
<feature type="domain" description="Glutamine amidotransferase type-2" evidence="18">
    <location>
        <begin position="28"/>
        <end position="415"/>
    </location>
</feature>
<evidence type="ECO:0000256" key="6">
    <source>
        <dbReference type="ARBA" id="ARBA00022630"/>
    </source>
</evidence>
<comment type="cofactor">
    <cofactor evidence="2">
        <name>[3Fe-4S] cluster</name>
        <dbReference type="ChEBI" id="CHEBI:21137"/>
    </cofactor>
</comment>
<dbReference type="SUPFAM" id="SSF69336">
    <property type="entry name" value="Alpha subunit of glutamate synthase, C-terminal domain"/>
    <property type="match status" value="1"/>
</dbReference>
<keyword evidence="11 19" id="KW-0560">Oxidoreductase</keyword>
<dbReference type="Pfam" id="PF04898">
    <property type="entry name" value="Glu_syn_central"/>
    <property type="match status" value="1"/>
</dbReference>
<comment type="pathway">
    <text evidence="16">Amino-acid biosynthesis.</text>
</comment>
<dbReference type="Pfam" id="PF00310">
    <property type="entry name" value="GATase_2"/>
    <property type="match status" value="1"/>
</dbReference>
<evidence type="ECO:0000256" key="13">
    <source>
        <dbReference type="ARBA" id="ARBA00023014"/>
    </source>
</evidence>
<name>A0A5J6GKS8_STRKN</name>
<dbReference type="InterPro" id="IPR013785">
    <property type="entry name" value="Aldolase_TIM"/>
</dbReference>